<dbReference type="Pfam" id="PF08021">
    <property type="entry name" value="FAD_binding_9"/>
    <property type="match status" value="1"/>
</dbReference>
<dbReference type="KEGG" id="cgy:CGLY_09120"/>
<name>X5DSJ9_9CORY</name>
<dbReference type="Proteomes" id="UP000023703">
    <property type="component" value="Chromosome"/>
</dbReference>
<dbReference type="eggNOG" id="COG2375">
    <property type="taxonomic scope" value="Bacteria"/>
</dbReference>
<dbReference type="PANTHER" id="PTHR30157">
    <property type="entry name" value="FERRIC REDUCTASE, NADPH-DEPENDENT"/>
    <property type="match status" value="1"/>
</dbReference>
<dbReference type="PANTHER" id="PTHR30157:SF0">
    <property type="entry name" value="NADPH-DEPENDENT FERRIC-CHELATE REDUCTASE"/>
    <property type="match status" value="1"/>
</dbReference>
<dbReference type="InterPro" id="IPR017938">
    <property type="entry name" value="Riboflavin_synthase-like_b-brl"/>
</dbReference>
<evidence type="ECO:0000259" key="2">
    <source>
        <dbReference type="PROSITE" id="PS51384"/>
    </source>
</evidence>
<accession>X5DSJ9</accession>
<sequence>MTGRHRRSRVKDKQWITPHIVRITIDCGTDYRHTGTDSHVALYFYPPEARVPSEFAAANLSALHTFASPQVRRYTVQRYDSSHGTVDLDFVVHEPAGLASAWARDAVIGAELLWWGPTEAWHLPEQAQTLILIADETGLPAVASILRELAEGIKAYVIALVDDRSDESYLTPSLSVTGAGTRVTWIRRGPASGEPPAEFLRTLDGLADLLSGEPADTIALWSGTEFAEAGAVRRALLGSGGQLDKANTNVTSYWIHGQAQDARPDARNRRRNLDNRARYPDEATVHINPQSSSPVSCQSADETHW</sequence>
<dbReference type="EMBL" id="CP006842">
    <property type="protein sequence ID" value="AHW64269.1"/>
    <property type="molecule type" value="Genomic_DNA"/>
</dbReference>
<dbReference type="Pfam" id="PF04954">
    <property type="entry name" value="SIP"/>
    <property type="match status" value="1"/>
</dbReference>
<dbReference type="InterPro" id="IPR039374">
    <property type="entry name" value="SIP_fam"/>
</dbReference>
<dbReference type="GO" id="GO:0016491">
    <property type="term" value="F:oxidoreductase activity"/>
    <property type="evidence" value="ECO:0007669"/>
    <property type="project" value="InterPro"/>
</dbReference>
<dbReference type="OrthoDB" id="3396083at2"/>
<dbReference type="HOGENOM" id="CLU_040923_2_1_11"/>
<feature type="region of interest" description="Disordered" evidence="1">
    <location>
        <begin position="286"/>
        <end position="305"/>
    </location>
</feature>
<dbReference type="InterPro" id="IPR013113">
    <property type="entry name" value="SIP_FAD-bd"/>
</dbReference>
<evidence type="ECO:0000256" key="1">
    <source>
        <dbReference type="SAM" id="MobiDB-lite"/>
    </source>
</evidence>
<dbReference type="PROSITE" id="PS51384">
    <property type="entry name" value="FAD_FR"/>
    <property type="match status" value="1"/>
</dbReference>
<dbReference type="AlphaFoldDB" id="X5DSJ9"/>
<dbReference type="Gene3D" id="2.40.30.10">
    <property type="entry name" value="Translation factors"/>
    <property type="match status" value="1"/>
</dbReference>
<dbReference type="CDD" id="cd06193">
    <property type="entry name" value="siderophore_interacting"/>
    <property type="match status" value="1"/>
</dbReference>
<dbReference type="SUPFAM" id="SSF63380">
    <property type="entry name" value="Riboflavin synthase domain-like"/>
    <property type="match status" value="1"/>
</dbReference>
<dbReference type="Gene3D" id="3.40.50.80">
    <property type="entry name" value="Nucleotide-binding domain of ferredoxin-NADP reductase (FNR) module"/>
    <property type="match status" value="1"/>
</dbReference>
<evidence type="ECO:0000313" key="3">
    <source>
        <dbReference type="EMBL" id="AHW64269.1"/>
    </source>
</evidence>
<dbReference type="RefSeq" id="WP_038548831.1">
    <property type="nucleotide sequence ID" value="NZ_CP006842.1"/>
</dbReference>
<dbReference type="InterPro" id="IPR007037">
    <property type="entry name" value="SIP_rossman_dom"/>
</dbReference>
<dbReference type="InterPro" id="IPR017927">
    <property type="entry name" value="FAD-bd_FR_type"/>
</dbReference>
<protein>
    <recommendedName>
        <fullName evidence="2">FAD-binding FR-type domain-containing protein</fullName>
    </recommendedName>
</protein>
<gene>
    <name evidence="3" type="ORF">CGLY_09120</name>
</gene>
<dbReference type="InterPro" id="IPR039261">
    <property type="entry name" value="FNR_nucleotide-bd"/>
</dbReference>
<organism evidence="3 4">
    <name type="scientific">Corynebacterium glyciniphilum AJ 3170</name>
    <dbReference type="NCBI Taxonomy" id="1404245"/>
    <lineage>
        <taxon>Bacteria</taxon>
        <taxon>Bacillati</taxon>
        <taxon>Actinomycetota</taxon>
        <taxon>Actinomycetes</taxon>
        <taxon>Mycobacteriales</taxon>
        <taxon>Corynebacteriaceae</taxon>
        <taxon>Corynebacterium</taxon>
    </lineage>
</organism>
<reference evidence="3 4" key="1">
    <citation type="journal article" date="2015" name="Int. J. Syst. Evol. Microbiol.">
        <title>Revisiting Corynebacterium glyciniphilum (ex Kubota et al., 1972) sp. nov., nom. rev., isolated from putrefied banana.</title>
        <authorList>
            <person name="Al-Dilaimi A."/>
            <person name="Bednarz H."/>
            <person name="Lomker A."/>
            <person name="Niehaus K."/>
            <person name="Kalinowski J."/>
            <person name="Ruckert C."/>
        </authorList>
    </citation>
    <scope>NUCLEOTIDE SEQUENCE [LARGE SCALE GENOMIC DNA]</scope>
    <source>
        <strain evidence="3">AJ 3170</strain>
    </source>
</reference>
<dbReference type="STRING" id="1404245.CGLY_09120"/>
<proteinExistence type="predicted"/>
<feature type="compositionally biased region" description="Polar residues" evidence="1">
    <location>
        <begin position="287"/>
        <end position="305"/>
    </location>
</feature>
<evidence type="ECO:0000313" key="4">
    <source>
        <dbReference type="Proteomes" id="UP000023703"/>
    </source>
</evidence>
<keyword evidence="4" id="KW-1185">Reference proteome</keyword>
<feature type="domain" description="FAD-binding FR-type" evidence="2">
    <location>
        <begin position="3"/>
        <end position="124"/>
    </location>
</feature>